<dbReference type="Gene3D" id="3.30.40.10">
    <property type="entry name" value="Zinc/RING finger domain, C3HC4 (zinc finger)"/>
    <property type="match status" value="1"/>
</dbReference>
<name>A0A8E2ETC7_9PEZI</name>
<evidence type="ECO:0000313" key="3">
    <source>
        <dbReference type="EMBL" id="OCL04313.1"/>
    </source>
</evidence>
<feature type="non-terminal residue" evidence="3">
    <location>
        <position position="65"/>
    </location>
</feature>
<accession>A0A8E2ETC7</accession>
<dbReference type="GO" id="GO:0061630">
    <property type="term" value="F:ubiquitin protein ligase activity"/>
    <property type="evidence" value="ECO:0007669"/>
    <property type="project" value="InterPro"/>
</dbReference>
<dbReference type="OrthoDB" id="9049620at2759"/>
<gene>
    <name evidence="3" type="ORF">AOQ84DRAFT_226128</name>
</gene>
<dbReference type="InterPro" id="IPR013083">
    <property type="entry name" value="Znf_RING/FYVE/PHD"/>
</dbReference>
<keyword evidence="4" id="KW-1185">Reference proteome</keyword>
<dbReference type="GO" id="GO:0006301">
    <property type="term" value="P:DNA damage tolerance"/>
    <property type="evidence" value="ECO:0007669"/>
    <property type="project" value="InterPro"/>
</dbReference>
<organism evidence="3 4">
    <name type="scientific">Glonium stellatum</name>
    <dbReference type="NCBI Taxonomy" id="574774"/>
    <lineage>
        <taxon>Eukaryota</taxon>
        <taxon>Fungi</taxon>
        <taxon>Dikarya</taxon>
        <taxon>Ascomycota</taxon>
        <taxon>Pezizomycotina</taxon>
        <taxon>Dothideomycetes</taxon>
        <taxon>Pleosporomycetidae</taxon>
        <taxon>Gloniales</taxon>
        <taxon>Gloniaceae</taxon>
        <taxon>Glonium</taxon>
    </lineage>
</organism>
<dbReference type="GO" id="GO:0003697">
    <property type="term" value="F:single-stranded DNA binding"/>
    <property type="evidence" value="ECO:0007669"/>
    <property type="project" value="InterPro"/>
</dbReference>
<dbReference type="Proteomes" id="UP000250140">
    <property type="component" value="Unassembled WGS sequence"/>
</dbReference>
<dbReference type="Pfam" id="PF13923">
    <property type="entry name" value="zf-C3HC4_2"/>
    <property type="match status" value="1"/>
</dbReference>
<sequence>MTNTNTPNSAPPTTTTFTIPDSTDWLPTPLASLTPLEVALRCQVCKDFFDTPMLTSCAHTFCSLC</sequence>
<dbReference type="AlphaFoldDB" id="A0A8E2ETC7"/>
<dbReference type="InterPro" id="IPR039577">
    <property type="entry name" value="Rad18"/>
</dbReference>
<evidence type="ECO:0000313" key="4">
    <source>
        <dbReference type="Proteomes" id="UP000250140"/>
    </source>
</evidence>
<dbReference type="EMBL" id="KV750544">
    <property type="protein sequence ID" value="OCL04313.1"/>
    <property type="molecule type" value="Genomic_DNA"/>
</dbReference>
<feature type="domain" description="RING-type" evidence="2">
    <location>
        <begin position="41"/>
        <end position="65"/>
    </location>
</feature>
<feature type="region of interest" description="Disordered" evidence="1">
    <location>
        <begin position="1"/>
        <end position="21"/>
    </location>
</feature>
<protein>
    <recommendedName>
        <fullName evidence="2">RING-type domain-containing protein</fullName>
    </recommendedName>
</protein>
<dbReference type="GO" id="GO:0097505">
    <property type="term" value="C:Rad6-Rad18 complex"/>
    <property type="evidence" value="ECO:0007669"/>
    <property type="project" value="TreeGrafter"/>
</dbReference>
<dbReference type="PANTHER" id="PTHR14134:SF2">
    <property type="entry name" value="E3 UBIQUITIN-PROTEIN LIGASE RAD18"/>
    <property type="match status" value="1"/>
</dbReference>
<dbReference type="SUPFAM" id="SSF57850">
    <property type="entry name" value="RING/U-box"/>
    <property type="match status" value="1"/>
</dbReference>
<reference evidence="3 4" key="1">
    <citation type="journal article" date="2016" name="Nat. Commun.">
        <title>Ectomycorrhizal ecology is imprinted in the genome of the dominant symbiotic fungus Cenococcum geophilum.</title>
        <authorList>
            <consortium name="DOE Joint Genome Institute"/>
            <person name="Peter M."/>
            <person name="Kohler A."/>
            <person name="Ohm R.A."/>
            <person name="Kuo A."/>
            <person name="Krutzmann J."/>
            <person name="Morin E."/>
            <person name="Arend M."/>
            <person name="Barry K.W."/>
            <person name="Binder M."/>
            <person name="Choi C."/>
            <person name="Clum A."/>
            <person name="Copeland A."/>
            <person name="Grisel N."/>
            <person name="Haridas S."/>
            <person name="Kipfer T."/>
            <person name="LaButti K."/>
            <person name="Lindquist E."/>
            <person name="Lipzen A."/>
            <person name="Maire R."/>
            <person name="Meier B."/>
            <person name="Mihaltcheva S."/>
            <person name="Molinier V."/>
            <person name="Murat C."/>
            <person name="Poggeler S."/>
            <person name="Quandt C.A."/>
            <person name="Sperisen C."/>
            <person name="Tritt A."/>
            <person name="Tisserant E."/>
            <person name="Crous P.W."/>
            <person name="Henrissat B."/>
            <person name="Nehls U."/>
            <person name="Egli S."/>
            <person name="Spatafora J.W."/>
            <person name="Grigoriev I.V."/>
            <person name="Martin F.M."/>
        </authorList>
    </citation>
    <scope>NUCLEOTIDE SEQUENCE [LARGE SCALE GENOMIC DNA]</scope>
    <source>
        <strain evidence="3 4">CBS 207.34</strain>
    </source>
</reference>
<feature type="compositionally biased region" description="Low complexity" evidence="1">
    <location>
        <begin position="1"/>
        <end position="18"/>
    </location>
</feature>
<dbReference type="GO" id="GO:0006513">
    <property type="term" value="P:protein monoubiquitination"/>
    <property type="evidence" value="ECO:0007669"/>
    <property type="project" value="InterPro"/>
</dbReference>
<proteinExistence type="predicted"/>
<dbReference type="PANTHER" id="PTHR14134">
    <property type="entry name" value="E3 UBIQUITIN-PROTEIN LIGASE RAD18"/>
    <property type="match status" value="1"/>
</dbReference>
<evidence type="ECO:0000256" key="1">
    <source>
        <dbReference type="SAM" id="MobiDB-lite"/>
    </source>
</evidence>
<dbReference type="GO" id="GO:0005634">
    <property type="term" value="C:nucleus"/>
    <property type="evidence" value="ECO:0007669"/>
    <property type="project" value="TreeGrafter"/>
</dbReference>
<dbReference type="InterPro" id="IPR001841">
    <property type="entry name" value="Znf_RING"/>
</dbReference>
<evidence type="ECO:0000259" key="2">
    <source>
        <dbReference type="Pfam" id="PF13923"/>
    </source>
</evidence>